<feature type="active site" description="Proton donor" evidence="2">
    <location>
        <position position="40"/>
    </location>
</feature>
<dbReference type="EMBL" id="CP020814">
    <property type="protein sequence ID" value="ARK31773.1"/>
    <property type="molecule type" value="Genomic_DNA"/>
</dbReference>
<comment type="catalytic activity">
    <reaction evidence="2">
        <text>a 3'-end 2',3'-cyclophospho-ribonucleotide-RNA + H2O = a 3'-end 2'-phospho-ribonucleotide-RNA + H(+)</text>
        <dbReference type="Rhea" id="RHEA:11828"/>
        <dbReference type="Rhea" id="RHEA-COMP:10464"/>
        <dbReference type="Rhea" id="RHEA-COMP:17353"/>
        <dbReference type="ChEBI" id="CHEBI:15377"/>
        <dbReference type="ChEBI" id="CHEBI:15378"/>
        <dbReference type="ChEBI" id="CHEBI:83064"/>
        <dbReference type="ChEBI" id="CHEBI:173113"/>
        <dbReference type="EC" id="3.1.4.58"/>
    </reaction>
</comment>
<evidence type="ECO:0000256" key="2">
    <source>
        <dbReference type="HAMAP-Rule" id="MF_01940"/>
    </source>
</evidence>
<dbReference type="SUPFAM" id="SSF55144">
    <property type="entry name" value="LigT-like"/>
    <property type="match status" value="1"/>
</dbReference>
<organism evidence="3 4">
    <name type="scientific">Halalkalibacter krulwichiae</name>
    <dbReference type="NCBI Taxonomy" id="199441"/>
    <lineage>
        <taxon>Bacteria</taxon>
        <taxon>Bacillati</taxon>
        <taxon>Bacillota</taxon>
        <taxon>Bacilli</taxon>
        <taxon>Bacillales</taxon>
        <taxon>Bacillaceae</taxon>
        <taxon>Halalkalibacter</taxon>
    </lineage>
</organism>
<reference evidence="3 4" key="1">
    <citation type="submission" date="2017-04" db="EMBL/GenBank/DDBJ databases">
        <title>Bacillus krulwichiae AM31D Genome sequencing and assembly.</title>
        <authorList>
            <person name="Krulwich T.A."/>
            <person name="Anastor L."/>
            <person name="Ehrlich R."/>
            <person name="Ehrlich G.D."/>
            <person name="Janto B."/>
        </authorList>
    </citation>
    <scope>NUCLEOTIDE SEQUENCE [LARGE SCALE GENOMIC DNA]</scope>
    <source>
        <strain evidence="3 4">AM31D</strain>
    </source>
</reference>
<dbReference type="GO" id="GO:0008664">
    <property type="term" value="F:RNA 2',3'-cyclic 3'-phosphodiesterase activity"/>
    <property type="evidence" value="ECO:0007669"/>
    <property type="project" value="UniProtKB-EC"/>
</dbReference>
<dbReference type="InterPro" id="IPR004175">
    <property type="entry name" value="RNA_CPDase"/>
</dbReference>
<keyword evidence="4" id="KW-1185">Reference proteome</keyword>
<protein>
    <recommendedName>
        <fullName evidence="2">RNA 2',3'-cyclic phosphodiesterase</fullName>
        <shortName evidence="2">RNA 2',3'-CPDase</shortName>
        <ecNumber evidence="2">3.1.4.58</ecNumber>
    </recommendedName>
</protein>
<comment type="function">
    <text evidence="2">Hydrolyzes RNA 2',3'-cyclic phosphodiester to an RNA 2'-phosphomonoester.</text>
</comment>
<dbReference type="EC" id="3.1.4.58" evidence="2"/>
<dbReference type="InterPro" id="IPR009097">
    <property type="entry name" value="Cyclic_Pdiesterase"/>
</dbReference>
<feature type="active site" description="Proton acceptor" evidence="2">
    <location>
        <position position="126"/>
    </location>
</feature>
<dbReference type="AlphaFoldDB" id="A0A1X9MHV9"/>
<dbReference type="NCBIfam" id="TIGR02258">
    <property type="entry name" value="2_5_ligase"/>
    <property type="match status" value="1"/>
</dbReference>
<dbReference type="Pfam" id="PF13563">
    <property type="entry name" value="2_5_RNA_ligase2"/>
    <property type="match status" value="1"/>
</dbReference>
<feature type="short sequence motif" description="HXTX 1" evidence="2">
    <location>
        <begin position="40"/>
        <end position="43"/>
    </location>
</feature>
<feature type="short sequence motif" description="HXTX 2" evidence="2">
    <location>
        <begin position="126"/>
        <end position="129"/>
    </location>
</feature>
<name>A0A1X9MHV9_9BACI</name>
<dbReference type="RefSeq" id="WP_066158941.1">
    <property type="nucleotide sequence ID" value="NZ_CP020814.1"/>
</dbReference>
<sequence length="184" mass="21501">MQLHYFLAIPLPDLLKKQVMSSVQSEVLSFKRWVHWADLHLTLVFLGACTEEQLDFLQHNCKNLLSNWNRFTLELSSLGTFGKEREPRIFWVGVKEQALLHSLRKDVYNLCLEAGFSLEKRPFSPHITVARKWIGDHAYHSKIVDETLIGEKWQVDKVILYKSVLTEEPKYKEVNVFPMSGDEK</sequence>
<proteinExistence type="inferred from homology"/>
<gene>
    <name evidence="3" type="ORF">BkAM31D_19090</name>
</gene>
<dbReference type="PANTHER" id="PTHR35561">
    <property type="entry name" value="RNA 2',3'-CYCLIC PHOSPHODIESTERASE"/>
    <property type="match status" value="1"/>
</dbReference>
<dbReference type="PANTHER" id="PTHR35561:SF1">
    <property type="entry name" value="RNA 2',3'-CYCLIC PHOSPHODIESTERASE"/>
    <property type="match status" value="1"/>
</dbReference>
<dbReference type="STRING" id="199441.BkAM31D_19090"/>
<dbReference type="GO" id="GO:0016874">
    <property type="term" value="F:ligase activity"/>
    <property type="evidence" value="ECO:0007669"/>
    <property type="project" value="UniProtKB-KW"/>
</dbReference>
<keyword evidence="3" id="KW-0436">Ligase</keyword>
<dbReference type="Gene3D" id="3.90.1140.10">
    <property type="entry name" value="Cyclic phosphodiesterase"/>
    <property type="match status" value="1"/>
</dbReference>
<comment type="similarity">
    <text evidence="2">Belongs to the 2H phosphoesterase superfamily. ThpR family.</text>
</comment>
<dbReference type="Proteomes" id="UP000193006">
    <property type="component" value="Chromosome"/>
</dbReference>
<evidence type="ECO:0000256" key="1">
    <source>
        <dbReference type="ARBA" id="ARBA00022801"/>
    </source>
</evidence>
<dbReference type="KEGG" id="bkw:BkAM31D_19090"/>
<keyword evidence="1 2" id="KW-0378">Hydrolase</keyword>
<evidence type="ECO:0000313" key="4">
    <source>
        <dbReference type="Proteomes" id="UP000193006"/>
    </source>
</evidence>
<accession>A0A1X9MHV9</accession>
<dbReference type="GO" id="GO:0004113">
    <property type="term" value="F:2',3'-cyclic-nucleotide 3'-phosphodiesterase activity"/>
    <property type="evidence" value="ECO:0007669"/>
    <property type="project" value="InterPro"/>
</dbReference>
<evidence type="ECO:0000313" key="3">
    <source>
        <dbReference type="EMBL" id="ARK31773.1"/>
    </source>
</evidence>
<dbReference type="HAMAP" id="MF_01940">
    <property type="entry name" value="RNA_CPDase"/>
    <property type="match status" value="1"/>
</dbReference>